<comment type="caution">
    <text evidence="2">The sequence shown here is derived from an EMBL/GenBank/DDBJ whole genome shotgun (WGS) entry which is preliminary data.</text>
</comment>
<dbReference type="InterPro" id="IPR050303">
    <property type="entry name" value="GatZ_KbaZ_carbometab"/>
</dbReference>
<dbReference type="AlphaFoldDB" id="A0A8J7SVR2"/>
<dbReference type="EMBL" id="JAESVP010000004">
    <property type="protein sequence ID" value="MBL4928089.1"/>
    <property type="molecule type" value="Genomic_DNA"/>
</dbReference>
<dbReference type="Gene3D" id="1.10.400.20">
    <property type="entry name" value="putative tagatose 6-phosphate kinase domain like"/>
    <property type="match status" value="1"/>
</dbReference>
<keyword evidence="2" id="KW-0456">Lyase</keyword>
<dbReference type="Pfam" id="PF08013">
    <property type="entry name" value="GatZ_KbaZ-like"/>
    <property type="match status" value="1"/>
</dbReference>
<dbReference type="GO" id="GO:0009025">
    <property type="term" value="F:tagatose-bisphosphate aldolase activity"/>
    <property type="evidence" value="ECO:0007669"/>
    <property type="project" value="UniProtKB-EC"/>
</dbReference>
<dbReference type="PANTHER" id="PTHR32502:SF2">
    <property type="entry name" value="D-TAGATOSE-1,6-BISPHOSPHATE ALDOLASE SUBUNIT KBAZ"/>
    <property type="match status" value="1"/>
</dbReference>
<proteinExistence type="predicted"/>
<dbReference type="InterPro" id="IPR013785">
    <property type="entry name" value="Aldolase_TIM"/>
</dbReference>
<accession>A0A8J7SVR2</accession>
<dbReference type="SUPFAM" id="SSF51569">
    <property type="entry name" value="Aldolase"/>
    <property type="match status" value="1"/>
</dbReference>
<comment type="pathway">
    <text evidence="1">Carbohydrate metabolism.</text>
</comment>
<dbReference type="EC" id="4.1.2.40" evidence="2"/>
<evidence type="ECO:0000256" key="1">
    <source>
        <dbReference type="ARBA" id="ARBA00005007"/>
    </source>
</evidence>
<dbReference type="PIRSF" id="PIRSF009264">
    <property type="entry name" value="TagBP_ald_AgaZ"/>
    <property type="match status" value="1"/>
</dbReference>
<reference evidence="2" key="1">
    <citation type="submission" date="2021-01" db="EMBL/GenBank/DDBJ databases">
        <title>Genome seq and assembly of Tabrizicola sp. KVB23.</title>
        <authorList>
            <person name="Chhetri G."/>
        </authorList>
    </citation>
    <scope>NUCLEOTIDE SEQUENCE</scope>
    <source>
        <strain evidence="2">KVB23</strain>
    </source>
</reference>
<dbReference type="GO" id="GO:0005886">
    <property type="term" value="C:plasma membrane"/>
    <property type="evidence" value="ECO:0007669"/>
    <property type="project" value="TreeGrafter"/>
</dbReference>
<dbReference type="GO" id="GO:0009401">
    <property type="term" value="P:phosphoenolpyruvate-dependent sugar phosphotransferase system"/>
    <property type="evidence" value="ECO:0007669"/>
    <property type="project" value="TreeGrafter"/>
</dbReference>
<name>A0A8J7SVR2_9RHOB</name>
<dbReference type="InterPro" id="IPR012062">
    <property type="entry name" value="GatZ/KbaZ-like"/>
</dbReference>
<dbReference type="PANTHER" id="PTHR32502">
    <property type="entry name" value="N-ACETYLGALACTOSAMINE PERMEASE II COMPONENT-RELATED"/>
    <property type="match status" value="1"/>
</dbReference>
<dbReference type="Proteomes" id="UP000619033">
    <property type="component" value="Unassembled WGS sequence"/>
</dbReference>
<organism evidence="2 3">
    <name type="scientific">Fuscibacter oryzae</name>
    <dbReference type="NCBI Taxonomy" id="2803939"/>
    <lineage>
        <taxon>Bacteria</taxon>
        <taxon>Pseudomonadati</taxon>
        <taxon>Pseudomonadota</taxon>
        <taxon>Alphaproteobacteria</taxon>
        <taxon>Rhodobacterales</taxon>
        <taxon>Paracoccaceae</taxon>
        <taxon>Fuscibacter</taxon>
    </lineage>
</organism>
<keyword evidence="3" id="KW-1185">Reference proteome</keyword>
<gene>
    <name evidence="2" type="ORF">JI744_08235</name>
</gene>
<protein>
    <submittedName>
        <fullName evidence="2">D-tagatose-bisphosphate aldolase, class II, non-catalytic subunit</fullName>
        <ecNumber evidence="2">4.1.2.40</ecNumber>
    </submittedName>
</protein>
<dbReference type="Gene3D" id="3.20.20.70">
    <property type="entry name" value="Aldolase class I"/>
    <property type="match status" value="1"/>
</dbReference>
<dbReference type="NCBIfam" id="TIGR02810">
    <property type="entry name" value="agaZ_gatZ"/>
    <property type="match status" value="1"/>
</dbReference>
<evidence type="ECO:0000313" key="3">
    <source>
        <dbReference type="Proteomes" id="UP000619033"/>
    </source>
</evidence>
<dbReference type="GO" id="GO:0005975">
    <property type="term" value="P:carbohydrate metabolic process"/>
    <property type="evidence" value="ECO:0007669"/>
    <property type="project" value="InterPro"/>
</dbReference>
<evidence type="ECO:0000313" key="2">
    <source>
        <dbReference type="EMBL" id="MBL4928089.1"/>
    </source>
</evidence>
<sequence length="424" mass="45815">MRIELDQLAALRTAGTPRGITSVCSAHPVVLRAALRHGVATGATVLIEATCNQVNHQGGYTGMVPADFAALVQQIAAEEVCPMDQVILGGDHLGPNPWRDRPAEEALAEAEKMIAAYVAAGFRKIHLDASMGCLGEPVALDDEATARRAVRLAAVAERVAREQGGAMPRYIIGTEVPPPGGADHTLHEVPPTDPKAARETIAVHRRMFAAAGLADAMDRVIGVVVQPGVEFGNHNVIPYARAKAQALAHVLDTESALVFEAHSTDYQGTAPLSELVQDGFAILKVGPELTFVLREALYALDLIASDLIPGYGDRPLRATMERIMLDAPGEWERHYTGSPAVQAVLRHYSLSDRIRYYWVQPAAMQAVDRLMAALKGQSVPMPLFWQHWPDANRFSDTPLDPDALLIWRVTQCLDSYHAACSLGG</sequence>